<evidence type="ECO:0000259" key="3">
    <source>
        <dbReference type="Pfam" id="PF13518"/>
    </source>
</evidence>
<keyword evidence="5" id="KW-1185">Reference proteome</keyword>
<dbReference type="PANTHER" id="PTHR33795">
    <property type="entry name" value="INSERTION ELEMENT IS150 PROTEIN INSJ"/>
    <property type="match status" value="1"/>
</dbReference>
<evidence type="ECO:0000313" key="5">
    <source>
        <dbReference type="Proteomes" id="UP000616837"/>
    </source>
</evidence>
<dbReference type="InterPro" id="IPR010921">
    <property type="entry name" value="Trp_repressor/repl_initiator"/>
</dbReference>
<dbReference type="RefSeq" id="WP_191683796.1">
    <property type="nucleotide sequence ID" value="NZ_JACSQW010000003.1"/>
</dbReference>
<dbReference type="Pfam" id="PF13518">
    <property type="entry name" value="HTH_28"/>
    <property type="match status" value="1"/>
</dbReference>
<feature type="region of interest" description="Disordered" evidence="2">
    <location>
        <begin position="108"/>
        <end position="134"/>
    </location>
</feature>
<evidence type="ECO:0000256" key="2">
    <source>
        <dbReference type="SAM" id="MobiDB-lite"/>
    </source>
</evidence>
<organism evidence="4 5">
    <name type="scientific">Limosilactobacillus avistercoris</name>
    <dbReference type="NCBI Taxonomy" id="2762243"/>
    <lineage>
        <taxon>Bacteria</taxon>
        <taxon>Bacillati</taxon>
        <taxon>Bacillota</taxon>
        <taxon>Bacilli</taxon>
        <taxon>Lactobacillales</taxon>
        <taxon>Lactobacillaceae</taxon>
        <taxon>Limosilactobacillus</taxon>
    </lineage>
</organism>
<reference evidence="4 5" key="1">
    <citation type="submission" date="2020-08" db="EMBL/GenBank/DDBJ databases">
        <title>A Genomic Blueprint of the Chicken Gut Microbiome.</title>
        <authorList>
            <person name="Gilroy R."/>
            <person name="Ravi A."/>
            <person name="Getino M."/>
            <person name="Pursley I."/>
            <person name="Horton D.L."/>
            <person name="Alikhan N.-F."/>
            <person name="Baker D."/>
            <person name="Gharbi K."/>
            <person name="Hall N."/>
            <person name="Watson M."/>
            <person name="Adriaenssens E.M."/>
            <person name="Foster-Nyarko E."/>
            <person name="Jarju S."/>
            <person name="Secka A."/>
            <person name="Antonio M."/>
            <person name="Oren A."/>
            <person name="Chaudhuri R."/>
            <person name="La Ragione R.M."/>
            <person name="Hildebrand F."/>
            <person name="Pallen M.J."/>
        </authorList>
    </citation>
    <scope>NUCLEOTIDE SEQUENCE [LARGE SCALE GENOMIC DNA]</scope>
    <source>
        <strain evidence="4 5">Sa3CUN2</strain>
    </source>
</reference>
<evidence type="ECO:0000256" key="1">
    <source>
        <dbReference type="ARBA" id="ARBA00038232"/>
    </source>
</evidence>
<comment type="caution">
    <text evidence="4">The sequence shown here is derived from an EMBL/GenBank/DDBJ whole genome shotgun (WGS) entry which is preliminary data.</text>
</comment>
<dbReference type="InterPro" id="IPR036388">
    <property type="entry name" value="WH-like_DNA-bd_sf"/>
</dbReference>
<protein>
    <submittedName>
        <fullName evidence="4">Transposase</fullName>
    </submittedName>
</protein>
<dbReference type="InterPro" id="IPR055247">
    <property type="entry name" value="InsJ-like_HTH"/>
</dbReference>
<dbReference type="EMBL" id="JACSQW010000003">
    <property type="protein sequence ID" value="MBD7894397.1"/>
    <property type="molecule type" value="Genomic_DNA"/>
</dbReference>
<dbReference type="InterPro" id="IPR052057">
    <property type="entry name" value="IS150/IS1296_orfA-like"/>
</dbReference>
<dbReference type="PANTHER" id="PTHR33795:SF1">
    <property type="entry name" value="INSERTION ELEMENT IS150 PROTEIN INSJ"/>
    <property type="match status" value="1"/>
</dbReference>
<dbReference type="Gene3D" id="1.10.10.60">
    <property type="entry name" value="Homeodomain-like"/>
    <property type="match status" value="1"/>
</dbReference>
<name>A0ABR8PAW8_9LACO</name>
<sequence length="177" mass="20795">MTKYKSELKAQIVHEYLSTSQSTNDLSKKYQINGRRIAEWFQGYQLRGINALEKRRHKRIFTADFKLNVIDYYQTHEDSMAEVAARFNILTAQVSRWRSQFERDGIAALKPHPKGRPSKVKHTKKQARQLANKSELERLKEELAKKNQELYETKMERNILKKSLSLFGPSKPGRKTK</sequence>
<evidence type="ECO:0000313" key="4">
    <source>
        <dbReference type="EMBL" id="MBD7894397.1"/>
    </source>
</evidence>
<feature type="compositionally biased region" description="Basic residues" evidence="2">
    <location>
        <begin position="111"/>
        <end position="127"/>
    </location>
</feature>
<gene>
    <name evidence="4" type="ORF">H9564_01415</name>
</gene>
<comment type="similarity">
    <text evidence="1">Belongs to the IS150/IS1296 orfA family.</text>
</comment>
<accession>A0ABR8PAW8</accession>
<dbReference type="SUPFAM" id="SSF48295">
    <property type="entry name" value="TrpR-like"/>
    <property type="match status" value="2"/>
</dbReference>
<dbReference type="Gene3D" id="1.10.10.10">
    <property type="entry name" value="Winged helix-like DNA-binding domain superfamily/Winged helix DNA-binding domain"/>
    <property type="match status" value="1"/>
</dbReference>
<dbReference type="Proteomes" id="UP000616837">
    <property type="component" value="Unassembled WGS sequence"/>
</dbReference>
<feature type="domain" description="Insertion element IS150 protein InsJ-like helix-turn-helix" evidence="3">
    <location>
        <begin position="65"/>
        <end position="117"/>
    </location>
</feature>
<proteinExistence type="inferred from homology"/>